<evidence type="ECO:0000313" key="1">
    <source>
        <dbReference type="EMBL" id="OAQ76770.1"/>
    </source>
</evidence>
<name>A0A179GH60_PURLI</name>
<accession>A0A179GH60</accession>
<proteinExistence type="predicted"/>
<dbReference type="Proteomes" id="UP000078340">
    <property type="component" value="Unassembled WGS sequence"/>
</dbReference>
<organism evidence="1 2">
    <name type="scientific">Purpureocillium lilacinum</name>
    <name type="common">Paecilomyces lilacinus</name>
    <dbReference type="NCBI Taxonomy" id="33203"/>
    <lineage>
        <taxon>Eukaryota</taxon>
        <taxon>Fungi</taxon>
        <taxon>Dikarya</taxon>
        <taxon>Ascomycota</taxon>
        <taxon>Pezizomycotina</taxon>
        <taxon>Sordariomycetes</taxon>
        <taxon>Hypocreomycetidae</taxon>
        <taxon>Hypocreales</taxon>
        <taxon>Ophiocordycipitaceae</taxon>
        <taxon>Purpureocillium</taxon>
    </lineage>
</organism>
<gene>
    <name evidence="1" type="ORF">VFPFJ_10552</name>
</gene>
<comment type="caution">
    <text evidence="1">The sequence shown here is derived from an EMBL/GenBank/DDBJ whole genome shotgun (WGS) entry which is preliminary data.</text>
</comment>
<dbReference type="EMBL" id="LSBI01000014">
    <property type="protein sequence ID" value="OAQ76770.1"/>
    <property type="molecule type" value="Genomic_DNA"/>
</dbReference>
<reference evidence="1 2" key="1">
    <citation type="submission" date="2016-02" db="EMBL/GenBank/DDBJ databases">
        <title>Biosynthesis of antibiotic leucinostatins and their inhibition on Phytophthora in bio-control Purpureocillium lilacinum.</title>
        <authorList>
            <person name="Wang G."/>
            <person name="Liu Z."/>
            <person name="Lin R."/>
            <person name="Li E."/>
            <person name="Mao Z."/>
            <person name="Ling J."/>
            <person name="Yin W."/>
            <person name="Xie B."/>
        </authorList>
    </citation>
    <scope>NUCLEOTIDE SEQUENCE [LARGE SCALE GENOMIC DNA]</scope>
    <source>
        <strain evidence="1">PLFJ-1</strain>
    </source>
</reference>
<sequence>MGNLISPLSIKDIIQSFFRSCDEPVLSFPVPICLAPATSWMLPSPAPLQLPPATPRRINSTPYVDTSTTATHALVRRRRDHALEKSLEAAIGGALARGARTAARHGIRHVTGPGRGVSRDAHAVRRVWEAFTSQSHLSFDRSTFQQQVALQ</sequence>
<dbReference type="AlphaFoldDB" id="A0A179GH60"/>
<protein>
    <submittedName>
        <fullName evidence="1">MmgE/PrpD family domain-containing protein</fullName>
    </submittedName>
</protein>
<evidence type="ECO:0000313" key="2">
    <source>
        <dbReference type="Proteomes" id="UP000078340"/>
    </source>
</evidence>